<dbReference type="Proteomes" id="UP000177103">
    <property type="component" value="Unassembled WGS sequence"/>
</dbReference>
<protein>
    <submittedName>
        <fullName evidence="1">Uncharacterized protein</fullName>
    </submittedName>
</protein>
<gene>
    <name evidence="1" type="ORF">A2Y57_02075</name>
</gene>
<dbReference type="AlphaFoldDB" id="A0A1G1W9U6"/>
<proteinExistence type="predicted"/>
<evidence type="ECO:0000313" key="2">
    <source>
        <dbReference type="Proteomes" id="UP000177103"/>
    </source>
</evidence>
<evidence type="ECO:0000313" key="1">
    <source>
        <dbReference type="EMBL" id="OGY24435.1"/>
    </source>
</evidence>
<organism evidence="1 2">
    <name type="scientific">Candidatus Woykebacteria bacterium RBG_13_40_7b</name>
    <dbReference type="NCBI Taxonomy" id="1802594"/>
    <lineage>
        <taxon>Bacteria</taxon>
        <taxon>Candidatus Woykeibacteriota</taxon>
    </lineage>
</organism>
<dbReference type="EMBL" id="MHCQ01000025">
    <property type="protein sequence ID" value="OGY24435.1"/>
    <property type="molecule type" value="Genomic_DNA"/>
</dbReference>
<reference evidence="1 2" key="1">
    <citation type="journal article" date="2016" name="Nat. Commun.">
        <title>Thousands of microbial genomes shed light on interconnected biogeochemical processes in an aquifer system.</title>
        <authorList>
            <person name="Anantharaman K."/>
            <person name="Brown C.T."/>
            <person name="Hug L.A."/>
            <person name="Sharon I."/>
            <person name="Castelle C.J."/>
            <person name="Probst A.J."/>
            <person name="Thomas B.C."/>
            <person name="Singh A."/>
            <person name="Wilkins M.J."/>
            <person name="Karaoz U."/>
            <person name="Brodie E.L."/>
            <person name="Williams K.H."/>
            <person name="Hubbard S.S."/>
            <person name="Banfield J.F."/>
        </authorList>
    </citation>
    <scope>NUCLEOTIDE SEQUENCE [LARGE SCALE GENOMIC DNA]</scope>
</reference>
<accession>A0A1G1W9U6</accession>
<name>A0A1G1W9U6_9BACT</name>
<comment type="caution">
    <text evidence="1">The sequence shown here is derived from an EMBL/GenBank/DDBJ whole genome shotgun (WGS) entry which is preliminary data.</text>
</comment>
<sequence>MTDKEIILEGSFLRQSIPYDQIEKVEIKPFLDWNFSIYRSDLYGRGVKIWRRGAVPNLSALVKNKSLKDLDPNNFMVIVINPDLIFNILKQKRPDLFSISSQSLV</sequence>